<sequence length="201" mass="21087">GFCPCQVPSSRAVVAFTFRVDSGPCSHTITQGTSLAERTLILVVGRETQLATFSCSTEPSSLSQTPAKAGVHVLQRAAVEGGGVALPGESLTGDTVRALIDRVNSSAGGAFDSLPRVLQQVSGITKASTQSQERLRVASTQPPRTPLRQRDGGKQIQSDLVVASSTPGPQAVLLWTPWLSVPPGGVSMRVTGRVRWSAPWS</sequence>
<dbReference type="AlphaFoldDB" id="A0A5J5DIA9"/>
<evidence type="ECO:0000313" key="3">
    <source>
        <dbReference type="Proteomes" id="UP000327493"/>
    </source>
</evidence>
<proteinExistence type="predicted"/>
<dbReference type="Proteomes" id="UP000327493">
    <property type="component" value="Chromosome 5"/>
</dbReference>
<protein>
    <submittedName>
        <fullName evidence="2">Uncharacterized protein</fullName>
    </submittedName>
</protein>
<feature type="region of interest" description="Disordered" evidence="1">
    <location>
        <begin position="125"/>
        <end position="155"/>
    </location>
</feature>
<organism evidence="2 3">
    <name type="scientific">Etheostoma spectabile</name>
    <name type="common">orangethroat darter</name>
    <dbReference type="NCBI Taxonomy" id="54343"/>
    <lineage>
        <taxon>Eukaryota</taxon>
        <taxon>Metazoa</taxon>
        <taxon>Chordata</taxon>
        <taxon>Craniata</taxon>
        <taxon>Vertebrata</taxon>
        <taxon>Euteleostomi</taxon>
        <taxon>Actinopterygii</taxon>
        <taxon>Neopterygii</taxon>
        <taxon>Teleostei</taxon>
        <taxon>Neoteleostei</taxon>
        <taxon>Acanthomorphata</taxon>
        <taxon>Eupercaria</taxon>
        <taxon>Perciformes</taxon>
        <taxon>Percoidei</taxon>
        <taxon>Percidae</taxon>
        <taxon>Etheostomatinae</taxon>
        <taxon>Etheostoma</taxon>
    </lineage>
</organism>
<gene>
    <name evidence="2" type="ORF">FQN60_018550</name>
</gene>
<evidence type="ECO:0000313" key="2">
    <source>
        <dbReference type="EMBL" id="KAA8593095.1"/>
    </source>
</evidence>
<feature type="compositionally biased region" description="Polar residues" evidence="1">
    <location>
        <begin position="125"/>
        <end position="142"/>
    </location>
</feature>
<comment type="caution">
    <text evidence="2">The sequence shown here is derived from an EMBL/GenBank/DDBJ whole genome shotgun (WGS) entry which is preliminary data.</text>
</comment>
<evidence type="ECO:0000256" key="1">
    <source>
        <dbReference type="SAM" id="MobiDB-lite"/>
    </source>
</evidence>
<name>A0A5J5DIA9_9PERO</name>
<accession>A0A5J5DIA9</accession>
<dbReference type="EMBL" id="VOFY01000005">
    <property type="protein sequence ID" value="KAA8593095.1"/>
    <property type="molecule type" value="Genomic_DNA"/>
</dbReference>
<reference evidence="2 3" key="1">
    <citation type="submission" date="2019-08" db="EMBL/GenBank/DDBJ databases">
        <title>A chromosome-level genome assembly, high-density linkage maps, and genome scans reveal the genomic architecture of hybrid incompatibilities underlying speciation via character displacement in darters (Percidae: Etheostominae).</title>
        <authorList>
            <person name="Moran R.L."/>
            <person name="Catchen J.M."/>
            <person name="Fuller R.C."/>
        </authorList>
    </citation>
    <scope>NUCLEOTIDE SEQUENCE [LARGE SCALE GENOMIC DNA]</scope>
    <source>
        <strain evidence="2">EspeVRDwgs_2016</strain>
        <tissue evidence="2">Muscle</tissue>
    </source>
</reference>
<feature type="non-terminal residue" evidence="2">
    <location>
        <position position="1"/>
    </location>
</feature>
<keyword evidence="3" id="KW-1185">Reference proteome</keyword>